<name>A0A1M5RG07_9BACT</name>
<dbReference type="InterPro" id="IPR035944">
    <property type="entry name" value="YfbM-like_sf"/>
</dbReference>
<dbReference type="Pfam" id="PF08974">
    <property type="entry name" value="DUF1877"/>
    <property type="match status" value="1"/>
</dbReference>
<keyword evidence="2" id="KW-1185">Reference proteome</keyword>
<dbReference type="AlphaFoldDB" id="A0A1M5RG07"/>
<dbReference type="InterPro" id="IPR015068">
    <property type="entry name" value="DUF1877"/>
</dbReference>
<organism evidence="1 2">
    <name type="scientific">Chryseolinea serpens</name>
    <dbReference type="NCBI Taxonomy" id="947013"/>
    <lineage>
        <taxon>Bacteria</taxon>
        <taxon>Pseudomonadati</taxon>
        <taxon>Bacteroidota</taxon>
        <taxon>Cytophagia</taxon>
        <taxon>Cytophagales</taxon>
        <taxon>Fulvivirgaceae</taxon>
        <taxon>Chryseolinea</taxon>
    </lineage>
</organism>
<dbReference type="SUPFAM" id="SSF111069">
    <property type="entry name" value="Hypothetical protein yfbM"/>
    <property type="match status" value="1"/>
</dbReference>
<dbReference type="EMBL" id="FQWQ01000002">
    <property type="protein sequence ID" value="SHH24703.1"/>
    <property type="molecule type" value="Genomic_DNA"/>
</dbReference>
<evidence type="ECO:0000313" key="2">
    <source>
        <dbReference type="Proteomes" id="UP000184212"/>
    </source>
</evidence>
<dbReference type="Gene3D" id="3.40.1760.10">
    <property type="entry name" value="YfbM-like super family"/>
    <property type="match status" value="1"/>
</dbReference>
<proteinExistence type="predicted"/>
<sequence>MIGNLMQVTEKDLKDILKNPSLLEDRADADEAKDDEIDLDKAWEGIFYALTGYTLAEIEKVKPPMAWVVFGDKVVDEDLDMGYGPAQYITPEQVKQLNKELDKVTAEQLQQNYDGKKMTDHGIYPEIWEETDGLDYLLEYFAEMKAFYKRAGETNKAVISFIS</sequence>
<evidence type="ECO:0008006" key="3">
    <source>
        <dbReference type="Google" id="ProtNLM"/>
    </source>
</evidence>
<dbReference type="Proteomes" id="UP000184212">
    <property type="component" value="Unassembled WGS sequence"/>
</dbReference>
<evidence type="ECO:0000313" key="1">
    <source>
        <dbReference type="EMBL" id="SHH24703.1"/>
    </source>
</evidence>
<protein>
    <recommendedName>
        <fullName evidence="3">DUF1877 family protein</fullName>
    </recommendedName>
</protein>
<gene>
    <name evidence="1" type="ORF">SAMN04488109_3351</name>
</gene>
<dbReference type="STRING" id="947013.SAMN04488109_3351"/>
<accession>A0A1M5RG07</accession>
<reference evidence="1 2" key="1">
    <citation type="submission" date="2016-11" db="EMBL/GenBank/DDBJ databases">
        <authorList>
            <person name="Jaros S."/>
            <person name="Januszkiewicz K."/>
            <person name="Wedrychowicz H."/>
        </authorList>
    </citation>
    <scope>NUCLEOTIDE SEQUENCE [LARGE SCALE GENOMIC DNA]</scope>
    <source>
        <strain evidence="1 2">DSM 24574</strain>
    </source>
</reference>